<dbReference type="Proteomes" id="UP000839852">
    <property type="component" value="Unassembled WGS sequence"/>
</dbReference>
<accession>A0A5Y1WLM1</accession>
<protein>
    <submittedName>
        <fullName evidence="1">Uncharacterized protein</fullName>
    </submittedName>
</protein>
<organism evidence="1">
    <name type="scientific">Salmonella enterica subsp. salamae</name>
    <dbReference type="NCBI Taxonomy" id="59202"/>
    <lineage>
        <taxon>Bacteria</taxon>
        <taxon>Pseudomonadati</taxon>
        <taxon>Pseudomonadota</taxon>
        <taxon>Gammaproteobacteria</taxon>
        <taxon>Enterobacterales</taxon>
        <taxon>Enterobacteriaceae</taxon>
        <taxon>Salmonella</taxon>
    </lineage>
</organism>
<proteinExistence type="predicted"/>
<sequence>MHQARNTVKQENIDYINRHVTHSYENEAVQGEIWSSEPAPLPAPRSLFANVYQPHQWKFMVNVRDPSCPYYASDVTYKQYELVSKYLDFSGVYPRVIIRENVSNTETLRMTERLSGDALMDAFFRTPNGKSTQHILACFNLKVRRVVRQRNDFYVYINPFPGN</sequence>
<dbReference type="EMBL" id="AAIIOQ010000046">
    <property type="protein sequence ID" value="ECE6362672.1"/>
    <property type="molecule type" value="Genomic_DNA"/>
</dbReference>
<evidence type="ECO:0000313" key="2">
    <source>
        <dbReference type="EMBL" id="ECE6362672.1"/>
    </source>
</evidence>
<evidence type="ECO:0000313" key="1">
    <source>
        <dbReference type="EMBL" id="ECC1608908.1"/>
    </source>
</evidence>
<reference evidence="1" key="1">
    <citation type="submission" date="2019-07" db="EMBL/GenBank/DDBJ databases">
        <authorList>
            <person name="Ashton P.M."/>
            <person name="Dallman T."/>
            <person name="Nair S."/>
            <person name="De Pinna E."/>
            <person name="Peters T."/>
            <person name="Grant K."/>
        </authorList>
    </citation>
    <scope>NUCLEOTIDE SEQUENCE</scope>
    <source>
        <strain evidence="2">319688</strain>
        <strain evidence="1">646013</strain>
    </source>
</reference>
<dbReference type="AlphaFoldDB" id="A0A5Y1WLM1"/>
<dbReference type="EMBL" id="AAIAJV010000043">
    <property type="protein sequence ID" value="ECC1608908.1"/>
    <property type="molecule type" value="Genomic_DNA"/>
</dbReference>
<comment type="caution">
    <text evidence="1">The sequence shown here is derived from an EMBL/GenBank/DDBJ whole genome shotgun (WGS) entry which is preliminary data.</text>
</comment>
<gene>
    <name evidence="2" type="ORF">DPA05_24095</name>
    <name evidence="1" type="ORF">FNI14_23655</name>
</gene>
<name>A0A5Y1WLM1_SALER</name>